<gene>
    <name evidence="7" type="ORF">EV210_107189</name>
</gene>
<dbReference type="PRINTS" id="PR01590">
    <property type="entry name" value="HTHFIS"/>
</dbReference>
<dbReference type="SUPFAM" id="SSF46689">
    <property type="entry name" value="Homeodomain-like"/>
    <property type="match status" value="1"/>
</dbReference>
<feature type="domain" description="Sigma-54 factor interaction" evidence="6">
    <location>
        <begin position="339"/>
        <end position="568"/>
    </location>
</feature>
<keyword evidence="5" id="KW-0804">Transcription</keyword>
<dbReference type="PANTHER" id="PTHR32071">
    <property type="entry name" value="TRANSCRIPTIONAL REGULATORY PROTEIN"/>
    <property type="match status" value="1"/>
</dbReference>
<organism evidence="7 8">
    <name type="scientific">Anaerospora hongkongensis</name>
    <dbReference type="NCBI Taxonomy" id="244830"/>
    <lineage>
        <taxon>Bacteria</taxon>
        <taxon>Bacillati</taxon>
        <taxon>Bacillota</taxon>
        <taxon>Negativicutes</taxon>
        <taxon>Selenomonadales</taxon>
        <taxon>Sporomusaceae</taxon>
        <taxon>Anaerospora</taxon>
    </lineage>
</organism>
<dbReference type="InterPro" id="IPR013767">
    <property type="entry name" value="PAS_fold"/>
</dbReference>
<dbReference type="CDD" id="cd00009">
    <property type="entry name" value="AAA"/>
    <property type="match status" value="1"/>
</dbReference>
<evidence type="ECO:0000313" key="8">
    <source>
        <dbReference type="Proteomes" id="UP000295063"/>
    </source>
</evidence>
<comment type="caution">
    <text evidence="7">The sequence shown here is derived from an EMBL/GenBank/DDBJ whole genome shotgun (WGS) entry which is preliminary data.</text>
</comment>
<keyword evidence="8" id="KW-1185">Reference proteome</keyword>
<sequence length="659" mass="72727">MSANDDDKARAWKKFIDCGEIEADCVSSAVSQSWQYCMEHKIDYREGKGCIDIDQTVLQAFLEQNEAIIRIAKPFMQNLYQFFRNSGFIVVLADTKGYILENFGDDTCLKNAHYLNFVPGANWSELQVGTNAIGLVLSGKIPVQITGCEHYCMEHHRWTCAAAPIFDEQGKMIAVLDISGPCCAAYPHTLGMVVAAAEAIAMQLKIQRQHREALLAHKRMNGVFHAMSEGIIIVDKEGVIVTTNNTTQKLFKTSSTVMGQSVEAAYSMLAPLTRNVLNKQVGCFEQKMLIPSKNGVKHCLVSGEAIMDENGIHGAIIIIKPLQQTVQTGYQASFQFSDIIGRSPAISETIRLAKLAAASTSSILLQGESGTGKEMFAQAIHRHSSRGSGPFVAVNCGAIPRELIGSELFGYAEGAFTGAKRGGQPGKFELAAGGTLFLDEIGDMPVEQQVTLLRVLQEKKLSRIGSENIVAIDVRIICATNKDLLQAVEQGTFRRDLYYRLNVISLAIPPLRERGEDSVLLFRHFVELAGQENSRSYTVDTAVLDCLRNYSWPGNVRELYNVVERAVHLNDDGSITLLQLPAEILRPDIRIQALSVSPLTGRSLFKEKKQRQIAQQECAEVLALLAQYGGNISQVAKHMGIARTTLYRKMRLYSLEDQS</sequence>
<dbReference type="InterPro" id="IPR003018">
    <property type="entry name" value="GAF"/>
</dbReference>
<dbReference type="InterPro" id="IPR003593">
    <property type="entry name" value="AAA+_ATPase"/>
</dbReference>
<dbReference type="AlphaFoldDB" id="A0A4R1PWX9"/>
<reference evidence="7 8" key="1">
    <citation type="submission" date="2019-03" db="EMBL/GenBank/DDBJ databases">
        <title>Genomic Encyclopedia of Type Strains, Phase IV (KMG-IV): sequencing the most valuable type-strain genomes for metagenomic binning, comparative biology and taxonomic classification.</title>
        <authorList>
            <person name="Goeker M."/>
        </authorList>
    </citation>
    <scope>NUCLEOTIDE SEQUENCE [LARGE SCALE GENOMIC DNA]</scope>
    <source>
        <strain evidence="7 8">DSM 15969</strain>
    </source>
</reference>
<dbReference type="InterPro" id="IPR025662">
    <property type="entry name" value="Sigma_54_int_dom_ATP-bd_1"/>
</dbReference>
<dbReference type="GO" id="GO:0005524">
    <property type="term" value="F:ATP binding"/>
    <property type="evidence" value="ECO:0007669"/>
    <property type="project" value="UniProtKB-KW"/>
</dbReference>
<dbReference type="Pfam" id="PF00989">
    <property type="entry name" value="PAS"/>
    <property type="match status" value="1"/>
</dbReference>
<dbReference type="SUPFAM" id="SSF52540">
    <property type="entry name" value="P-loop containing nucleoside triphosphate hydrolases"/>
    <property type="match status" value="1"/>
</dbReference>
<dbReference type="InterPro" id="IPR002197">
    <property type="entry name" value="HTH_Fis"/>
</dbReference>
<dbReference type="Gene3D" id="3.30.450.20">
    <property type="entry name" value="PAS domain"/>
    <property type="match status" value="1"/>
</dbReference>
<dbReference type="PROSITE" id="PS00676">
    <property type="entry name" value="SIGMA54_INTERACT_2"/>
    <property type="match status" value="1"/>
</dbReference>
<dbReference type="Gene3D" id="1.10.10.60">
    <property type="entry name" value="Homeodomain-like"/>
    <property type="match status" value="1"/>
</dbReference>
<dbReference type="Pfam" id="PF01590">
    <property type="entry name" value="GAF"/>
    <property type="match status" value="1"/>
</dbReference>
<proteinExistence type="predicted"/>
<dbReference type="RefSeq" id="WP_132080607.1">
    <property type="nucleotide sequence ID" value="NZ_DALZLR010000006.1"/>
</dbReference>
<dbReference type="FunFam" id="3.40.50.300:FF:000006">
    <property type="entry name" value="DNA-binding transcriptional regulator NtrC"/>
    <property type="match status" value="1"/>
</dbReference>
<keyword evidence="2" id="KW-0067">ATP-binding</keyword>
<dbReference type="InterPro" id="IPR002078">
    <property type="entry name" value="Sigma_54_int"/>
</dbReference>
<keyword evidence="4" id="KW-0238">DNA-binding</keyword>
<accession>A0A4R1PWX9</accession>
<evidence type="ECO:0000256" key="1">
    <source>
        <dbReference type="ARBA" id="ARBA00022741"/>
    </source>
</evidence>
<dbReference type="Pfam" id="PF25601">
    <property type="entry name" value="AAA_lid_14"/>
    <property type="match status" value="1"/>
</dbReference>
<dbReference type="SUPFAM" id="SSF55785">
    <property type="entry name" value="PYP-like sensor domain (PAS domain)"/>
    <property type="match status" value="1"/>
</dbReference>
<name>A0A4R1PWX9_9FIRM</name>
<dbReference type="InterPro" id="IPR025943">
    <property type="entry name" value="Sigma_54_int_dom_ATP-bd_2"/>
</dbReference>
<dbReference type="InterPro" id="IPR029016">
    <property type="entry name" value="GAF-like_dom_sf"/>
</dbReference>
<keyword evidence="1" id="KW-0547">Nucleotide-binding</keyword>
<dbReference type="EMBL" id="SLUI01000007">
    <property type="protein sequence ID" value="TCL36924.1"/>
    <property type="molecule type" value="Genomic_DNA"/>
</dbReference>
<dbReference type="InterPro" id="IPR025944">
    <property type="entry name" value="Sigma_54_int_dom_CS"/>
</dbReference>
<dbReference type="SUPFAM" id="SSF55781">
    <property type="entry name" value="GAF domain-like"/>
    <property type="match status" value="1"/>
</dbReference>
<dbReference type="GO" id="GO:0006355">
    <property type="term" value="P:regulation of DNA-templated transcription"/>
    <property type="evidence" value="ECO:0007669"/>
    <property type="project" value="InterPro"/>
</dbReference>
<dbReference type="Proteomes" id="UP000295063">
    <property type="component" value="Unassembled WGS sequence"/>
</dbReference>
<evidence type="ECO:0000256" key="4">
    <source>
        <dbReference type="ARBA" id="ARBA00023125"/>
    </source>
</evidence>
<dbReference type="PANTHER" id="PTHR32071:SF57">
    <property type="entry name" value="C4-DICARBOXYLATE TRANSPORT TRANSCRIPTIONAL REGULATORY PROTEIN DCTD"/>
    <property type="match status" value="1"/>
</dbReference>
<keyword evidence="3" id="KW-0805">Transcription regulation</keyword>
<protein>
    <submittedName>
        <fullName evidence="7">Transcriptional regulator of acetoin/glycerol metabolism</fullName>
    </submittedName>
</protein>
<dbReference type="Pfam" id="PF00158">
    <property type="entry name" value="Sigma54_activat"/>
    <property type="match status" value="1"/>
</dbReference>
<dbReference type="SMART" id="SM00382">
    <property type="entry name" value="AAA"/>
    <property type="match status" value="1"/>
</dbReference>
<evidence type="ECO:0000313" key="7">
    <source>
        <dbReference type="EMBL" id="TCL36924.1"/>
    </source>
</evidence>
<dbReference type="InterPro" id="IPR058031">
    <property type="entry name" value="AAA_lid_NorR"/>
</dbReference>
<dbReference type="InterPro" id="IPR009057">
    <property type="entry name" value="Homeodomain-like_sf"/>
</dbReference>
<dbReference type="PROSITE" id="PS00688">
    <property type="entry name" value="SIGMA54_INTERACT_3"/>
    <property type="match status" value="1"/>
</dbReference>
<dbReference type="PROSITE" id="PS00675">
    <property type="entry name" value="SIGMA54_INTERACT_1"/>
    <property type="match status" value="1"/>
</dbReference>
<evidence type="ECO:0000256" key="2">
    <source>
        <dbReference type="ARBA" id="ARBA00022840"/>
    </source>
</evidence>
<dbReference type="GO" id="GO:0043565">
    <property type="term" value="F:sequence-specific DNA binding"/>
    <property type="evidence" value="ECO:0007669"/>
    <property type="project" value="InterPro"/>
</dbReference>
<dbReference type="Gene3D" id="1.10.8.60">
    <property type="match status" value="1"/>
</dbReference>
<evidence type="ECO:0000256" key="5">
    <source>
        <dbReference type="ARBA" id="ARBA00023163"/>
    </source>
</evidence>
<dbReference type="PROSITE" id="PS50045">
    <property type="entry name" value="SIGMA54_INTERACT_4"/>
    <property type="match status" value="1"/>
</dbReference>
<dbReference type="InterPro" id="IPR035965">
    <property type="entry name" value="PAS-like_dom_sf"/>
</dbReference>
<dbReference type="Gene3D" id="3.40.50.300">
    <property type="entry name" value="P-loop containing nucleotide triphosphate hydrolases"/>
    <property type="match status" value="1"/>
</dbReference>
<evidence type="ECO:0000259" key="6">
    <source>
        <dbReference type="PROSITE" id="PS50045"/>
    </source>
</evidence>
<dbReference type="InterPro" id="IPR027417">
    <property type="entry name" value="P-loop_NTPase"/>
</dbReference>
<dbReference type="Pfam" id="PF02954">
    <property type="entry name" value="HTH_8"/>
    <property type="match status" value="1"/>
</dbReference>
<dbReference type="Gene3D" id="3.30.450.40">
    <property type="match status" value="1"/>
</dbReference>
<dbReference type="OrthoDB" id="9803970at2"/>
<evidence type="ECO:0000256" key="3">
    <source>
        <dbReference type="ARBA" id="ARBA00023015"/>
    </source>
</evidence>